<dbReference type="InterPro" id="IPR000073">
    <property type="entry name" value="AB_hydrolase_1"/>
</dbReference>
<dbReference type="RefSeq" id="WP_058305547.1">
    <property type="nucleotide sequence ID" value="NZ_CABKVG010000007.1"/>
</dbReference>
<keyword evidence="3" id="KW-1185">Reference proteome</keyword>
<dbReference type="Gene3D" id="3.40.50.1820">
    <property type="entry name" value="alpha/beta hydrolase"/>
    <property type="match status" value="1"/>
</dbReference>
<protein>
    <submittedName>
        <fullName evidence="2">Alpha/beta hydrolase</fullName>
    </submittedName>
</protein>
<reference evidence="2 3" key="1">
    <citation type="journal article" date="2022" name="Res Sq">
        <title>Evolution of multicellular longitudinally dividing oral cavity symbionts (Neisseriaceae).</title>
        <authorList>
            <person name="Nyongesa S."/>
            <person name="Weber P."/>
            <person name="Bernet E."/>
            <person name="Pullido F."/>
            <person name="Nieckarz M."/>
            <person name="Delaby M."/>
            <person name="Nieves C."/>
            <person name="Viehboeck T."/>
            <person name="Krause N."/>
            <person name="Rivera-Millot A."/>
            <person name="Nakamura A."/>
            <person name="Vischer N."/>
            <person name="VanNieuwenhze M."/>
            <person name="Brun Y."/>
            <person name="Cava F."/>
            <person name="Bulgheresi S."/>
            <person name="Veyrier F."/>
        </authorList>
    </citation>
    <scope>NUCLEOTIDE SEQUENCE [LARGE SCALE GENOMIC DNA]</scope>
    <source>
        <strain evidence="2 3">SN4</strain>
    </source>
</reference>
<gene>
    <name evidence="2" type="ORF">LVJ82_01345</name>
</gene>
<name>A0ABY4E2P3_9NEIS</name>
<dbReference type="Proteomes" id="UP000832011">
    <property type="component" value="Chromosome"/>
</dbReference>
<evidence type="ECO:0000259" key="1">
    <source>
        <dbReference type="Pfam" id="PF12697"/>
    </source>
</evidence>
<dbReference type="SUPFAM" id="SSF53474">
    <property type="entry name" value="alpha/beta-Hydrolases"/>
    <property type="match status" value="1"/>
</dbReference>
<dbReference type="GO" id="GO:0016787">
    <property type="term" value="F:hydrolase activity"/>
    <property type="evidence" value="ECO:0007669"/>
    <property type="project" value="UniProtKB-KW"/>
</dbReference>
<dbReference type="InterPro" id="IPR029058">
    <property type="entry name" value="AB_hydrolase_fold"/>
</dbReference>
<evidence type="ECO:0000313" key="2">
    <source>
        <dbReference type="EMBL" id="UOO89660.1"/>
    </source>
</evidence>
<organism evidence="2 3">
    <name type="scientific">Vitreoscilla massiliensis</name>
    <dbReference type="NCBI Taxonomy" id="1689272"/>
    <lineage>
        <taxon>Bacteria</taxon>
        <taxon>Pseudomonadati</taxon>
        <taxon>Pseudomonadota</taxon>
        <taxon>Betaproteobacteria</taxon>
        <taxon>Neisseriales</taxon>
        <taxon>Neisseriaceae</taxon>
        <taxon>Vitreoscilla</taxon>
    </lineage>
</organism>
<sequence length="268" mass="30555">MSKPILYFAHANGFPAACYQTLLAHFEADYAVRYLPVIGMNPQYPHTPTWHLWVEELIADIEAQAQGQAVVGLGHSFGSLLLLMVAYKRPDLFHKLVLLDPPFLMGKKTALLEVAQKFKLSLIDRATPALLAVKRVDFWPNREAAYQSLRHKSIFKRFDEACFQAYIEHGLVDDGERGGVTLRIPKALEADIFRTVPAWWWRTPKTPPQVPVHLLTASDSVFYQHGFPQLIHEHYRIPYSVFDGAHMFPLEQPQQTAATVQDLLRQLS</sequence>
<keyword evidence="2" id="KW-0378">Hydrolase</keyword>
<dbReference type="Pfam" id="PF12697">
    <property type="entry name" value="Abhydrolase_6"/>
    <property type="match status" value="1"/>
</dbReference>
<evidence type="ECO:0000313" key="3">
    <source>
        <dbReference type="Proteomes" id="UP000832011"/>
    </source>
</evidence>
<feature type="domain" description="AB hydrolase-1" evidence="1">
    <location>
        <begin position="7"/>
        <end position="258"/>
    </location>
</feature>
<dbReference type="EMBL" id="CP091511">
    <property type="protein sequence ID" value="UOO89660.1"/>
    <property type="molecule type" value="Genomic_DNA"/>
</dbReference>
<accession>A0ABY4E2P3</accession>
<proteinExistence type="predicted"/>